<gene>
    <name evidence="6" type="ORF">ABIE13_003367</name>
</gene>
<evidence type="ECO:0000313" key="7">
    <source>
        <dbReference type="Proteomes" id="UP001549320"/>
    </source>
</evidence>
<evidence type="ECO:0000313" key="6">
    <source>
        <dbReference type="EMBL" id="MET4578251.1"/>
    </source>
</evidence>
<evidence type="ECO:0000256" key="4">
    <source>
        <dbReference type="SAM" id="SignalP"/>
    </source>
</evidence>
<name>A0ABV2QB42_9BURK</name>
<feature type="domain" description="Solute-binding protein family 5" evidence="5">
    <location>
        <begin position="73"/>
        <end position="443"/>
    </location>
</feature>
<dbReference type="InterPro" id="IPR030678">
    <property type="entry name" value="Peptide/Ni-bd"/>
</dbReference>
<dbReference type="InterPro" id="IPR039424">
    <property type="entry name" value="SBP_5"/>
</dbReference>
<sequence>MSMIFSRLRAGVAALVVVGLAYGPLASQAAEFKVAVSGEVTSMDPHYGNIFPNNNVMEHVFETLVAKDSDSRLVPGLATAWKPVDATTWEFTLRPGVKFHNGSDFTAADVVYSLQRPATLTTSPAPFTTYTKAITEAVAVGADKVRIKTASPYPLLPNDLSAVYIVSQKATADFKTPDFDQGKGMIGTGPFKFVSFARGDRVMLARNDAYWGTKPAWEKATIRIITNDASRMAALLSGEVDAIENVPSADYGKLNQNKSFEVFHKVSHRTIMFLLDQERDVSPFVTDKAGKPLAKNPLKDARVRLAISKAINRQAISDRVMEGLSLPTGNLVPPSIFGHAADVQVEPYDPAGAKKLLAEAGYPNGFGITLHAPNNRFVNDSRITQAVAQMLTQIGIQSKVEAMPFSVYVGRASKLEFSMVMLGWGASSAEASSPMRALITTFNKDKGMGAFNWGRYSNAQLDNALEEALRTLDEKKREDLLKDMIRTVRKDTAVVPIHQQATSWATRKGVAYVARTDEYTLSQQFMPK</sequence>
<dbReference type="Gene3D" id="3.90.76.10">
    <property type="entry name" value="Dipeptide-binding Protein, Domain 1"/>
    <property type="match status" value="1"/>
</dbReference>
<dbReference type="PANTHER" id="PTHR30290">
    <property type="entry name" value="PERIPLASMIC BINDING COMPONENT OF ABC TRANSPORTER"/>
    <property type="match status" value="1"/>
</dbReference>
<dbReference type="PANTHER" id="PTHR30290:SF9">
    <property type="entry name" value="OLIGOPEPTIDE-BINDING PROTEIN APPA"/>
    <property type="match status" value="1"/>
</dbReference>
<proteinExistence type="inferred from homology"/>
<accession>A0ABV2QB42</accession>
<dbReference type="Pfam" id="PF00496">
    <property type="entry name" value="SBP_bac_5"/>
    <property type="match status" value="1"/>
</dbReference>
<protein>
    <submittedName>
        <fullName evidence="6">Peptide/nickel transport system substrate-binding protein</fullName>
    </submittedName>
</protein>
<dbReference type="Gene3D" id="3.10.105.10">
    <property type="entry name" value="Dipeptide-binding Protein, Domain 3"/>
    <property type="match status" value="1"/>
</dbReference>
<comment type="caution">
    <text evidence="6">The sequence shown here is derived from an EMBL/GenBank/DDBJ whole genome shotgun (WGS) entry which is preliminary data.</text>
</comment>
<dbReference type="CDD" id="cd08498">
    <property type="entry name" value="PBP2_NikA_DppA_OppA_like_2"/>
    <property type="match status" value="1"/>
</dbReference>
<evidence type="ECO:0000259" key="5">
    <source>
        <dbReference type="Pfam" id="PF00496"/>
    </source>
</evidence>
<dbReference type="SUPFAM" id="SSF53850">
    <property type="entry name" value="Periplasmic binding protein-like II"/>
    <property type="match status" value="1"/>
</dbReference>
<dbReference type="EMBL" id="JBEPSH010000006">
    <property type="protein sequence ID" value="MET4578251.1"/>
    <property type="molecule type" value="Genomic_DNA"/>
</dbReference>
<dbReference type="PIRSF" id="PIRSF002741">
    <property type="entry name" value="MppA"/>
    <property type="match status" value="1"/>
</dbReference>
<keyword evidence="7" id="KW-1185">Reference proteome</keyword>
<dbReference type="RefSeq" id="WP_354445325.1">
    <property type="nucleotide sequence ID" value="NZ_JBEPSH010000006.1"/>
</dbReference>
<keyword evidence="3 4" id="KW-0732">Signal</keyword>
<evidence type="ECO:0000256" key="3">
    <source>
        <dbReference type="ARBA" id="ARBA00022729"/>
    </source>
</evidence>
<comment type="similarity">
    <text evidence="1">Belongs to the bacterial solute-binding protein 5 family.</text>
</comment>
<keyword evidence="2" id="KW-0813">Transport</keyword>
<evidence type="ECO:0000256" key="2">
    <source>
        <dbReference type="ARBA" id="ARBA00022448"/>
    </source>
</evidence>
<reference evidence="6 7" key="1">
    <citation type="submission" date="2024-06" db="EMBL/GenBank/DDBJ databases">
        <title>Sorghum-associated microbial communities from plants grown in Nebraska, USA.</title>
        <authorList>
            <person name="Schachtman D."/>
        </authorList>
    </citation>
    <scope>NUCLEOTIDE SEQUENCE [LARGE SCALE GENOMIC DNA]</scope>
    <source>
        <strain evidence="6 7">2709</strain>
    </source>
</reference>
<evidence type="ECO:0000256" key="1">
    <source>
        <dbReference type="ARBA" id="ARBA00005695"/>
    </source>
</evidence>
<dbReference type="Gene3D" id="3.40.190.10">
    <property type="entry name" value="Periplasmic binding protein-like II"/>
    <property type="match status" value="1"/>
</dbReference>
<organism evidence="6 7">
    <name type="scientific">Ottowia thiooxydans</name>
    <dbReference type="NCBI Taxonomy" id="219182"/>
    <lineage>
        <taxon>Bacteria</taxon>
        <taxon>Pseudomonadati</taxon>
        <taxon>Pseudomonadota</taxon>
        <taxon>Betaproteobacteria</taxon>
        <taxon>Burkholderiales</taxon>
        <taxon>Comamonadaceae</taxon>
        <taxon>Ottowia</taxon>
    </lineage>
</organism>
<dbReference type="Proteomes" id="UP001549320">
    <property type="component" value="Unassembled WGS sequence"/>
</dbReference>
<dbReference type="InterPro" id="IPR000914">
    <property type="entry name" value="SBP_5_dom"/>
</dbReference>
<feature type="chain" id="PRO_5045650468" evidence="4">
    <location>
        <begin position="30"/>
        <end position="528"/>
    </location>
</feature>
<feature type="signal peptide" evidence="4">
    <location>
        <begin position="1"/>
        <end position="29"/>
    </location>
</feature>